<dbReference type="InterPro" id="IPR001128">
    <property type="entry name" value="Cyt_P450"/>
</dbReference>
<evidence type="ECO:0000313" key="10">
    <source>
        <dbReference type="EMBL" id="CAG8454778.1"/>
    </source>
</evidence>
<evidence type="ECO:0000256" key="6">
    <source>
        <dbReference type="ARBA" id="ARBA00023033"/>
    </source>
</evidence>
<dbReference type="AlphaFoldDB" id="A0A9N8VJ64"/>
<dbReference type="Pfam" id="PF00067">
    <property type="entry name" value="p450"/>
    <property type="match status" value="1"/>
</dbReference>
<dbReference type="PANTHER" id="PTHR24291:SF50">
    <property type="entry name" value="BIFUNCTIONAL ALBAFLAVENONE MONOOXYGENASE_TERPENE SYNTHASE"/>
    <property type="match status" value="1"/>
</dbReference>
<keyword evidence="9" id="KW-0472">Membrane</keyword>
<name>A0A9N8VJ64_9GLOM</name>
<keyword evidence="11" id="KW-1185">Reference proteome</keyword>
<dbReference type="InterPro" id="IPR002401">
    <property type="entry name" value="Cyt_P450_E_grp-I"/>
</dbReference>
<evidence type="ECO:0000256" key="5">
    <source>
        <dbReference type="ARBA" id="ARBA00023004"/>
    </source>
</evidence>
<keyword evidence="9" id="KW-1133">Transmembrane helix</keyword>
<reference evidence="10" key="1">
    <citation type="submission" date="2021-06" db="EMBL/GenBank/DDBJ databases">
        <authorList>
            <person name="Kallberg Y."/>
            <person name="Tangrot J."/>
            <person name="Rosling A."/>
        </authorList>
    </citation>
    <scope>NUCLEOTIDE SEQUENCE</scope>
    <source>
        <strain evidence="10">IN212</strain>
    </source>
</reference>
<dbReference type="GO" id="GO:0020037">
    <property type="term" value="F:heme binding"/>
    <property type="evidence" value="ECO:0007669"/>
    <property type="project" value="InterPro"/>
</dbReference>
<evidence type="ECO:0000256" key="3">
    <source>
        <dbReference type="ARBA" id="ARBA00022723"/>
    </source>
</evidence>
<comment type="cofactor">
    <cofactor evidence="7">
        <name>heme</name>
        <dbReference type="ChEBI" id="CHEBI:30413"/>
    </cofactor>
</comment>
<dbReference type="InterPro" id="IPR036396">
    <property type="entry name" value="Cyt_P450_sf"/>
</dbReference>
<dbReference type="GO" id="GO:0005506">
    <property type="term" value="F:iron ion binding"/>
    <property type="evidence" value="ECO:0007669"/>
    <property type="project" value="InterPro"/>
</dbReference>
<keyword evidence="9" id="KW-0812">Transmembrane</keyword>
<dbReference type="Gene3D" id="1.10.630.10">
    <property type="entry name" value="Cytochrome P450"/>
    <property type="match status" value="1"/>
</dbReference>
<protein>
    <submittedName>
        <fullName evidence="10">16948_t:CDS:1</fullName>
    </submittedName>
</protein>
<keyword evidence="2 7" id="KW-0349">Heme</keyword>
<dbReference type="PRINTS" id="PR00463">
    <property type="entry name" value="EP450I"/>
</dbReference>
<comment type="similarity">
    <text evidence="1 8">Belongs to the cytochrome P450 family.</text>
</comment>
<dbReference type="EMBL" id="CAJVPZ010000145">
    <property type="protein sequence ID" value="CAG8454778.1"/>
    <property type="molecule type" value="Genomic_DNA"/>
</dbReference>
<feature type="binding site" description="axial binding residue" evidence="7">
    <location>
        <position position="411"/>
    </location>
    <ligand>
        <name>heme</name>
        <dbReference type="ChEBI" id="CHEBI:30413"/>
    </ligand>
    <ligandPart>
        <name>Fe</name>
        <dbReference type="ChEBI" id="CHEBI:18248"/>
    </ligandPart>
</feature>
<feature type="transmembrane region" description="Helical" evidence="9">
    <location>
        <begin position="6"/>
        <end position="25"/>
    </location>
</feature>
<accession>A0A9N8VJ64</accession>
<sequence length="465" mass="53619">MYFYLATVIAIICYFLYKYYIYPLYLSPLRKIPGPPVDNFILGHYASILNRQQGEAFAYLVKQYGGMVRYHGILNKPYLIISDPTLVQQILVNCSYDYPKLIFDRALIKDLLGEGILLAEGDSHKRQRKILTPSFAFTNIKRMVPTFVQAGHDLKDLWIKQIGNKKEERITITALIPNITLDVIAQAYKLIITRNPSSLYAAILDTFPFIRKLPTHYNNQYHNSIKTINNISERLIAEQKNKLVRGTDLFSLLINANDNLPVDEQLTHKELLSQTTNTTLSWSLYFLAKNPDIQDRLRKEVSDVLIDRNCHPSIDEIEHLKFLECVFKETLRIVSPLPSLLRSNSKDEIMNGYFIPKKTPLFIPIHAIHHDPLIWGDDAEYFNPSRWLNPEIKSKITNSNFLPFGAGPKNCLGMKMAYLEFKSILSVIIRNFEFRSVEGFTVKKRFNGLAKPLPGVDLWVSKVDY</sequence>
<dbReference type="InterPro" id="IPR050196">
    <property type="entry name" value="Cytochrome_P450_Monoox"/>
</dbReference>
<keyword evidence="3 7" id="KW-0479">Metal-binding</keyword>
<dbReference type="SUPFAM" id="SSF48264">
    <property type="entry name" value="Cytochrome P450"/>
    <property type="match status" value="1"/>
</dbReference>
<dbReference type="GO" id="GO:0004497">
    <property type="term" value="F:monooxygenase activity"/>
    <property type="evidence" value="ECO:0007669"/>
    <property type="project" value="UniProtKB-KW"/>
</dbReference>
<evidence type="ECO:0000256" key="7">
    <source>
        <dbReference type="PIRSR" id="PIRSR602401-1"/>
    </source>
</evidence>
<dbReference type="PROSITE" id="PS00086">
    <property type="entry name" value="CYTOCHROME_P450"/>
    <property type="match status" value="1"/>
</dbReference>
<dbReference type="OrthoDB" id="1470350at2759"/>
<organism evidence="10 11">
    <name type="scientific">Racocetra fulgida</name>
    <dbReference type="NCBI Taxonomy" id="60492"/>
    <lineage>
        <taxon>Eukaryota</taxon>
        <taxon>Fungi</taxon>
        <taxon>Fungi incertae sedis</taxon>
        <taxon>Mucoromycota</taxon>
        <taxon>Glomeromycotina</taxon>
        <taxon>Glomeromycetes</taxon>
        <taxon>Diversisporales</taxon>
        <taxon>Gigasporaceae</taxon>
        <taxon>Racocetra</taxon>
    </lineage>
</organism>
<dbReference type="PANTHER" id="PTHR24291">
    <property type="entry name" value="CYTOCHROME P450 FAMILY 4"/>
    <property type="match status" value="1"/>
</dbReference>
<evidence type="ECO:0000256" key="1">
    <source>
        <dbReference type="ARBA" id="ARBA00010617"/>
    </source>
</evidence>
<dbReference type="InterPro" id="IPR017972">
    <property type="entry name" value="Cyt_P450_CS"/>
</dbReference>
<keyword evidence="4 8" id="KW-0560">Oxidoreductase</keyword>
<keyword evidence="6 8" id="KW-0503">Monooxygenase</keyword>
<dbReference type="GO" id="GO:0016705">
    <property type="term" value="F:oxidoreductase activity, acting on paired donors, with incorporation or reduction of molecular oxygen"/>
    <property type="evidence" value="ECO:0007669"/>
    <property type="project" value="InterPro"/>
</dbReference>
<gene>
    <name evidence="10" type="ORF">RFULGI_LOCUS409</name>
</gene>
<comment type="caution">
    <text evidence="10">The sequence shown here is derived from an EMBL/GenBank/DDBJ whole genome shotgun (WGS) entry which is preliminary data.</text>
</comment>
<evidence type="ECO:0000256" key="9">
    <source>
        <dbReference type="SAM" id="Phobius"/>
    </source>
</evidence>
<dbReference type="PRINTS" id="PR00385">
    <property type="entry name" value="P450"/>
</dbReference>
<keyword evidence="5 7" id="KW-0408">Iron</keyword>
<dbReference type="Proteomes" id="UP000789396">
    <property type="component" value="Unassembled WGS sequence"/>
</dbReference>
<proteinExistence type="inferred from homology"/>
<evidence type="ECO:0000313" key="11">
    <source>
        <dbReference type="Proteomes" id="UP000789396"/>
    </source>
</evidence>
<evidence type="ECO:0000256" key="8">
    <source>
        <dbReference type="RuleBase" id="RU000461"/>
    </source>
</evidence>
<evidence type="ECO:0000256" key="2">
    <source>
        <dbReference type="ARBA" id="ARBA00022617"/>
    </source>
</evidence>
<evidence type="ECO:0000256" key="4">
    <source>
        <dbReference type="ARBA" id="ARBA00023002"/>
    </source>
</evidence>